<dbReference type="InterPro" id="IPR029063">
    <property type="entry name" value="SAM-dependent_MTases_sf"/>
</dbReference>
<feature type="binding site" evidence="3">
    <location>
        <position position="87"/>
    </location>
    <ligand>
        <name>S-adenosyl-L-methionine</name>
        <dbReference type="ChEBI" id="CHEBI:59789"/>
    </ligand>
</feature>
<dbReference type="Proteomes" id="UP000199417">
    <property type="component" value="Unassembled WGS sequence"/>
</dbReference>
<keyword evidence="1 3" id="KW-0489">Methyltransferase</keyword>
<comment type="subunit">
    <text evidence="3">Monomer.</text>
</comment>
<dbReference type="PANTHER" id="PTHR43397:SF1">
    <property type="entry name" value="ERGOTHIONEINE BIOSYNTHESIS PROTEIN 1"/>
    <property type="match status" value="1"/>
</dbReference>
<dbReference type="InterPro" id="IPR032888">
    <property type="entry name" value="EgtD_Actinobacteria"/>
</dbReference>
<evidence type="ECO:0000256" key="2">
    <source>
        <dbReference type="ARBA" id="ARBA00022679"/>
    </source>
</evidence>
<feature type="binding site" evidence="3">
    <location>
        <position position="114"/>
    </location>
    <ligand>
        <name>S-adenosyl-L-methionine</name>
        <dbReference type="ChEBI" id="CHEBI:59789"/>
    </ligand>
</feature>
<dbReference type="AlphaFoldDB" id="A0A1G7C414"/>
<evidence type="ECO:0000313" key="6">
    <source>
        <dbReference type="Proteomes" id="UP000199417"/>
    </source>
</evidence>
<feature type="binding site" evidence="3">
    <location>
        <position position="167"/>
    </location>
    <ligand>
        <name>L-histidine</name>
        <dbReference type="ChEBI" id="CHEBI:57595"/>
    </ligand>
</feature>
<gene>
    <name evidence="3" type="primary">egtD</name>
    <name evidence="5" type="ORF">SAMN05444580_1156</name>
</gene>
<dbReference type="InterPro" id="IPR035094">
    <property type="entry name" value="EgtD"/>
</dbReference>
<dbReference type="InterPro" id="IPR019257">
    <property type="entry name" value="MeTrfase_dom"/>
</dbReference>
<dbReference type="SUPFAM" id="SSF53335">
    <property type="entry name" value="S-adenosyl-L-methionine-dependent methyltransferases"/>
    <property type="match status" value="1"/>
</dbReference>
<dbReference type="PIRSF" id="PIRSF018005">
    <property type="entry name" value="UCP018005"/>
    <property type="match status" value="1"/>
</dbReference>
<dbReference type="HAMAP" id="MF_02037">
    <property type="entry name" value="EgtD"/>
    <property type="match status" value="1"/>
</dbReference>
<dbReference type="Gene3D" id="3.40.50.150">
    <property type="entry name" value="Vaccinia Virus protein VP39"/>
    <property type="match status" value="1"/>
</dbReference>
<keyword evidence="3" id="KW-0949">S-adenosyl-L-methionine</keyword>
<dbReference type="InterPro" id="IPR051128">
    <property type="entry name" value="EgtD_Methyltrsf_superfamily"/>
</dbReference>
<dbReference type="GO" id="GO:0008276">
    <property type="term" value="F:protein methyltransferase activity"/>
    <property type="evidence" value="ECO:0007669"/>
    <property type="project" value="InterPro"/>
</dbReference>
<dbReference type="Pfam" id="PF10017">
    <property type="entry name" value="Methyltransf_33"/>
    <property type="match status" value="1"/>
</dbReference>
<dbReference type="EC" id="2.1.1.44" evidence="3"/>
<comment type="pathway">
    <text evidence="3">Amino-acid biosynthesis; ergothioneine biosynthesis.</text>
</comment>
<feature type="binding site" evidence="3">
    <location>
        <begin position="283"/>
        <end position="285"/>
    </location>
    <ligand>
        <name>L-histidine</name>
        <dbReference type="ChEBI" id="CHEBI:57595"/>
    </ligand>
</feature>
<dbReference type="GO" id="GO:0052699">
    <property type="term" value="P:ergothioneine biosynthetic process"/>
    <property type="evidence" value="ECO:0007669"/>
    <property type="project" value="UniProtKB-UniRule"/>
</dbReference>
<accession>A0A1G7C414</accession>
<dbReference type="GO" id="GO:0032259">
    <property type="term" value="P:methylation"/>
    <property type="evidence" value="ECO:0007669"/>
    <property type="project" value="UniProtKB-KW"/>
</dbReference>
<dbReference type="STRING" id="168276.SAMN05444580_1156"/>
<evidence type="ECO:0000256" key="1">
    <source>
        <dbReference type="ARBA" id="ARBA00022603"/>
    </source>
</evidence>
<feature type="binding site" evidence="3">
    <location>
        <position position="207"/>
    </location>
    <ligand>
        <name>L-histidine</name>
        <dbReference type="ChEBI" id="CHEBI:57595"/>
    </ligand>
</feature>
<reference evidence="5 6" key="1">
    <citation type="submission" date="2016-10" db="EMBL/GenBank/DDBJ databases">
        <authorList>
            <person name="de Groot N.N."/>
        </authorList>
    </citation>
    <scope>NUCLEOTIDE SEQUENCE [LARGE SCALE GENOMIC DNA]</scope>
    <source>
        <strain evidence="5 6">JCM 11308</strain>
    </source>
</reference>
<feature type="binding site" evidence="3">
    <location>
        <begin position="142"/>
        <end position="143"/>
    </location>
    <ligand>
        <name>S-adenosyl-L-methionine</name>
        <dbReference type="ChEBI" id="CHEBI:59789"/>
    </ligand>
</feature>
<dbReference type="PANTHER" id="PTHR43397">
    <property type="entry name" value="ERGOTHIONEINE BIOSYNTHESIS PROTEIN 1"/>
    <property type="match status" value="1"/>
</dbReference>
<feature type="binding site" evidence="3">
    <location>
        <position position="93"/>
    </location>
    <ligand>
        <name>S-adenosyl-L-methionine</name>
        <dbReference type="ChEBI" id="CHEBI:59789"/>
    </ligand>
</feature>
<comment type="similarity">
    <text evidence="3">Belongs to the methyltransferase superfamily. EgtD family.</text>
</comment>
<protein>
    <recommendedName>
        <fullName evidence="3">Histidine N-alpha-methyltransferase</fullName>
        <ecNumber evidence="3">2.1.1.44</ecNumber>
    </recommendedName>
    <alternativeName>
        <fullName evidence="3">Histidine trimethyltransferase</fullName>
    </alternativeName>
</protein>
<dbReference type="EMBL" id="FNAB01000015">
    <property type="protein sequence ID" value="SDE33993.1"/>
    <property type="molecule type" value="Genomic_DNA"/>
</dbReference>
<keyword evidence="2 3" id="KW-0808">Transferase</keyword>
<comment type="function">
    <text evidence="3">Catalyzes the SAM-dependent triple methylation of the alpha-amino group of histidine to form hercynine, a step in the biosynthesis pathway of ergothioneine.</text>
</comment>
<proteinExistence type="inferred from homology"/>
<dbReference type="GO" id="GO:0052706">
    <property type="term" value="F:L-histidine N(alpha)-methyltransferase activity"/>
    <property type="evidence" value="ECO:0007669"/>
    <property type="project" value="UniProtKB-UniRule"/>
</dbReference>
<evidence type="ECO:0000259" key="4">
    <source>
        <dbReference type="Pfam" id="PF10017"/>
    </source>
</evidence>
<dbReference type="UniPathway" id="UPA01014"/>
<evidence type="ECO:0000313" key="5">
    <source>
        <dbReference type="EMBL" id="SDE33993.1"/>
    </source>
</evidence>
<feature type="domain" description="Histidine-specific methyltransferase SAM-dependent" evidence="4">
    <location>
        <begin position="20"/>
        <end position="321"/>
    </location>
</feature>
<evidence type="ECO:0000256" key="3">
    <source>
        <dbReference type="HAMAP-Rule" id="MF_02037"/>
    </source>
</evidence>
<organism evidence="5 6">
    <name type="scientific">Rhodococcus tukisamuensis</name>
    <dbReference type="NCBI Taxonomy" id="168276"/>
    <lineage>
        <taxon>Bacteria</taxon>
        <taxon>Bacillati</taxon>
        <taxon>Actinomycetota</taxon>
        <taxon>Actinomycetes</taxon>
        <taxon>Mycobacteriales</taxon>
        <taxon>Nocardiaceae</taxon>
        <taxon>Rhodococcus</taxon>
    </lineage>
</organism>
<comment type="catalytic activity">
    <reaction evidence="3">
        <text>L-histidine + 3 S-adenosyl-L-methionine = hercynine + 3 S-adenosyl-L-homocysteine + 3 H(+)</text>
        <dbReference type="Rhea" id="RHEA:38471"/>
        <dbReference type="ChEBI" id="CHEBI:15378"/>
        <dbReference type="ChEBI" id="CHEBI:15781"/>
        <dbReference type="ChEBI" id="CHEBI:57595"/>
        <dbReference type="ChEBI" id="CHEBI:57856"/>
        <dbReference type="ChEBI" id="CHEBI:59789"/>
        <dbReference type="EC" id="2.1.1.44"/>
    </reaction>
</comment>
<dbReference type="RefSeq" id="WP_072845379.1">
    <property type="nucleotide sequence ID" value="NZ_FNAB01000015.1"/>
</dbReference>
<name>A0A1G7C414_9NOCA</name>
<sequence length="324" mass="35841">MSEPTVEVHLSPEQLHLSLREDARIGLAATPKWLPPKWFYDARGSELFEEITRLPEYFPTRTERELLRASATHVAEATSAQILVELGSGSSDKTRLLLAALTAHGTLERYVPQDVSEAALVSATRQLADEFPELTVHGIVSDFTDTLHNLPRGGRRMIAFLGGTLGNLVPEEREEFLASIAEVLDEGEQLLLGVGLVTDPAVLVPAYDDAAGVTARFNLNLLSVLNEQLGADFDVSKFRHVALWDAAHEWIEMRLEATTAMTVRLPVLGTKVRFAEGEQMRTEISAKFRPEGICKELERAGFGSDRVWTDPQERFALVLADRVG</sequence>
<dbReference type="NCBIfam" id="TIGR03438">
    <property type="entry name" value="egtD_ergothio"/>
    <property type="match status" value="1"/>
</dbReference>
<dbReference type="InterPro" id="IPR017804">
    <property type="entry name" value="MeTrfase_EgtD-like"/>
</dbReference>
<keyword evidence="6" id="KW-1185">Reference proteome</keyword>
<feature type="binding site" evidence="3">
    <location>
        <position position="57"/>
    </location>
    <ligand>
        <name>L-histidine</name>
        <dbReference type="ChEBI" id="CHEBI:57595"/>
    </ligand>
</feature>